<dbReference type="Gene3D" id="1.20.120.450">
    <property type="entry name" value="dinb family like domain"/>
    <property type="match status" value="1"/>
</dbReference>
<dbReference type="AlphaFoldDB" id="A0A1T4T269"/>
<accession>A0A1T4T269</accession>
<sequence>MTALETTSPTGERADLMSILAEQRATLRLTVRGLDDVSASRRTTASELTLAGLIKHVTRTERGWVDIMSGRAGTDRPRESAREQRKAWADDFHMTAGETLAGLLDDYARAARETAEALAALPDLDRLCPLPPAPWFPPGSAWSVRRILLHLIRETSQHAGHADIIRESLDGASTTAAWGEGALQG</sequence>
<dbReference type="SUPFAM" id="SSF109854">
    <property type="entry name" value="DinB/YfiT-like putative metalloenzymes"/>
    <property type="match status" value="1"/>
</dbReference>
<evidence type="ECO:0000313" key="1">
    <source>
        <dbReference type="EMBL" id="SKA34238.1"/>
    </source>
</evidence>
<dbReference type="Proteomes" id="UP000190637">
    <property type="component" value="Unassembled WGS sequence"/>
</dbReference>
<gene>
    <name evidence="1" type="ORF">SAMN02745673_04266</name>
</gene>
<dbReference type="EMBL" id="FUWS01000013">
    <property type="protein sequence ID" value="SKA34238.1"/>
    <property type="molecule type" value="Genomic_DNA"/>
</dbReference>
<dbReference type="RefSeq" id="WP_078763519.1">
    <property type="nucleotide sequence ID" value="NZ_FUWS01000013.1"/>
</dbReference>
<evidence type="ECO:0000313" key="2">
    <source>
        <dbReference type="Proteomes" id="UP000190637"/>
    </source>
</evidence>
<dbReference type="InterPro" id="IPR034660">
    <property type="entry name" value="DinB/YfiT-like"/>
</dbReference>
<keyword evidence="2" id="KW-1185">Reference proteome</keyword>
<dbReference type="Pfam" id="PF04978">
    <property type="entry name" value="MST"/>
    <property type="match status" value="1"/>
</dbReference>
<dbReference type="STRING" id="1122192.SAMN02745673_04266"/>
<proteinExistence type="predicted"/>
<dbReference type="OrthoDB" id="4548523at2"/>
<protein>
    <recommendedName>
        <fullName evidence="3">DinB superfamily protein</fullName>
    </recommendedName>
</protein>
<reference evidence="1 2" key="1">
    <citation type="submission" date="2017-02" db="EMBL/GenBank/DDBJ databases">
        <authorList>
            <person name="Peterson S.W."/>
        </authorList>
    </citation>
    <scope>NUCLEOTIDE SEQUENCE [LARGE SCALE GENOMIC DNA]</scope>
    <source>
        <strain evidence="1 2">DSM 45154</strain>
    </source>
</reference>
<dbReference type="InterPro" id="IPR007061">
    <property type="entry name" value="MST-like"/>
</dbReference>
<name>A0A1T4T269_9ACTN</name>
<evidence type="ECO:0008006" key="3">
    <source>
        <dbReference type="Google" id="ProtNLM"/>
    </source>
</evidence>
<organism evidence="1 2">
    <name type="scientific">Marinactinospora thermotolerans DSM 45154</name>
    <dbReference type="NCBI Taxonomy" id="1122192"/>
    <lineage>
        <taxon>Bacteria</taxon>
        <taxon>Bacillati</taxon>
        <taxon>Actinomycetota</taxon>
        <taxon>Actinomycetes</taxon>
        <taxon>Streptosporangiales</taxon>
        <taxon>Nocardiopsidaceae</taxon>
        <taxon>Marinactinospora</taxon>
    </lineage>
</organism>